<dbReference type="InterPro" id="IPR017871">
    <property type="entry name" value="ABC_transporter-like_CS"/>
</dbReference>
<proteinExistence type="inferred from homology"/>
<evidence type="ECO:0000256" key="3">
    <source>
        <dbReference type="ARBA" id="ARBA00022741"/>
    </source>
</evidence>
<dbReference type="PANTHER" id="PTHR43776">
    <property type="entry name" value="TRANSPORT ATP-BINDING PROTEIN"/>
    <property type="match status" value="1"/>
</dbReference>
<accession>A0A6B0YN24</accession>
<evidence type="ECO:0000259" key="5">
    <source>
        <dbReference type="PROSITE" id="PS50893"/>
    </source>
</evidence>
<dbReference type="InterPro" id="IPR003439">
    <property type="entry name" value="ABC_transporter-like_ATP-bd"/>
</dbReference>
<dbReference type="PROSITE" id="PS50893">
    <property type="entry name" value="ABC_TRANSPORTER_2"/>
    <property type="match status" value="1"/>
</dbReference>
<evidence type="ECO:0000313" key="6">
    <source>
        <dbReference type="EMBL" id="MXY92444.1"/>
    </source>
</evidence>
<gene>
    <name evidence="6" type="ORF">F4Y42_03245</name>
</gene>
<dbReference type="AlphaFoldDB" id="A0A6B0YN24"/>
<organism evidence="6">
    <name type="scientific">Caldilineaceae bacterium SB0664_bin_27</name>
    <dbReference type="NCBI Taxonomy" id="2605260"/>
    <lineage>
        <taxon>Bacteria</taxon>
        <taxon>Bacillati</taxon>
        <taxon>Chloroflexota</taxon>
        <taxon>Caldilineae</taxon>
        <taxon>Caldilineales</taxon>
        <taxon>Caldilineaceae</taxon>
    </lineage>
</organism>
<dbReference type="PROSITE" id="PS00211">
    <property type="entry name" value="ABC_TRANSPORTER_1"/>
    <property type="match status" value="1"/>
</dbReference>
<dbReference type="NCBIfam" id="TIGR01727">
    <property type="entry name" value="oligo_HPY"/>
    <property type="match status" value="1"/>
</dbReference>
<comment type="caution">
    <text evidence="6">The sequence shown here is derived from an EMBL/GenBank/DDBJ whole genome shotgun (WGS) entry which is preliminary data.</text>
</comment>
<feature type="domain" description="ABC transporter" evidence="5">
    <location>
        <begin position="7"/>
        <end position="263"/>
    </location>
</feature>
<dbReference type="EMBL" id="VXRG01000034">
    <property type="protein sequence ID" value="MXY92444.1"/>
    <property type="molecule type" value="Genomic_DNA"/>
</dbReference>
<dbReference type="InterPro" id="IPR003593">
    <property type="entry name" value="AAA+_ATPase"/>
</dbReference>
<keyword evidence="2" id="KW-0813">Transport</keyword>
<protein>
    <submittedName>
        <fullName evidence="6">ATP-binding cassette domain-containing protein</fullName>
    </submittedName>
</protein>
<dbReference type="FunFam" id="3.40.50.300:FF:000016">
    <property type="entry name" value="Oligopeptide ABC transporter ATP-binding component"/>
    <property type="match status" value="1"/>
</dbReference>
<dbReference type="InterPro" id="IPR013563">
    <property type="entry name" value="Oligopep_ABC_C"/>
</dbReference>
<dbReference type="GO" id="GO:0055085">
    <property type="term" value="P:transmembrane transport"/>
    <property type="evidence" value="ECO:0007669"/>
    <property type="project" value="UniProtKB-ARBA"/>
</dbReference>
<dbReference type="SMART" id="SM00382">
    <property type="entry name" value="AAA"/>
    <property type="match status" value="1"/>
</dbReference>
<keyword evidence="4 6" id="KW-0067">ATP-binding</keyword>
<dbReference type="InterPro" id="IPR027417">
    <property type="entry name" value="P-loop_NTPase"/>
</dbReference>
<dbReference type="GO" id="GO:0015833">
    <property type="term" value="P:peptide transport"/>
    <property type="evidence" value="ECO:0007669"/>
    <property type="project" value="InterPro"/>
</dbReference>
<name>A0A6B0YN24_9CHLR</name>
<dbReference type="PANTHER" id="PTHR43776:SF7">
    <property type="entry name" value="D,D-DIPEPTIDE TRANSPORT ATP-BINDING PROTEIN DDPF-RELATED"/>
    <property type="match status" value="1"/>
</dbReference>
<dbReference type="Pfam" id="PF08352">
    <property type="entry name" value="oligo_HPY"/>
    <property type="match status" value="1"/>
</dbReference>
<comment type="similarity">
    <text evidence="1">Belongs to the ABC transporter superfamily.</text>
</comment>
<dbReference type="InterPro" id="IPR050319">
    <property type="entry name" value="ABC_transp_ATP-bind"/>
</dbReference>
<dbReference type="GO" id="GO:0016887">
    <property type="term" value="F:ATP hydrolysis activity"/>
    <property type="evidence" value="ECO:0007669"/>
    <property type="project" value="InterPro"/>
</dbReference>
<evidence type="ECO:0000256" key="4">
    <source>
        <dbReference type="ARBA" id="ARBA00022840"/>
    </source>
</evidence>
<evidence type="ECO:0000256" key="2">
    <source>
        <dbReference type="ARBA" id="ARBA00022448"/>
    </source>
</evidence>
<reference evidence="6" key="1">
    <citation type="submission" date="2019-09" db="EMBL/GenBank/DDBJ databases">
        <title>Characterisation of the sponge microbiome using genome-centric metagenomics.</title>
        <authorList>
            <person name="Engelberts J.P."/>
            <person name="Robbins S.J."/>
            <person name="De Goeij J.M."/>
            <person name="Aranda M."/>
            <person name="Bell S.C."/>
            <person name="Webster N.S."/>
        </authorList>
    </citation>
    <scope>NUCLEOTIDE SEQUENCE</scope>
    <source>
        <strain evidence="6">SB0664_bin_27</strain>
    </source>
</reference>
<evidence type="ECO:0000256" key="1">
    <source>
        <dbReference type="ARBA" id="ARBA00005417"/>
    </source>
</evidence>
<dbReference type="SUPFAM" id="SSF52540">
    <property type="entry name" value="P-loop containing nucleoside triphosphate hydrolases"/>
    <property type="match status" value="1"/>
</dbReference>
<sequence>MNERTIISVRNLVKHFPIETGFLRRQVGVVKAVDNVNFDLNEGETLALVGESGCGKTTTSHCIIQAQRPTAGRVLFRIGDADPMDLTQMEKGELKEARRNIRMIYQDPYSSLNPRMTLLQIIGEPLVIHRIVKDQDDLQERVAELLRLVRLDPSTMNRYPHAFSGGQRQRIAIARALSLSPKVVIADEAVSALDVSVQAQILNLLKELQNQLGLTYLFVAHNLAVVKYEADRVAVMYAGKIVEIGETEALYTNPRHPYTEALISAAPNPDPDTKHRERIVLSGEVADPGNLPGGCAFHPRCRYAEDRCRQETPELIDVGGSETQSHQAACHFADSLELTGIAGPILREEGGSA</sequence>
<dbReference type="GO" id="GO:0005524">
    <property type="term" value="F:ATP binding"/>
    <property type="evidence" value="ECO:0007669"/>
    <property type="project" value="UniProtKB-KW"/>
</dbReference>
<dbReference type="CDD" id="cd03257">
    <property type="entry name" value="ABC_NikE_OppD_transporters"/>
    <property type="match status" value="1"/>
</dbReference>
<dbReference type="Gene3D" id="3.40.50.300">
    <property type="entry name" value="P-loop containing nucleotide triphosphate hydrolases"/>
    <property type="match status" value="1"/>
</dbReference>
<dbReference type="Pfam" id="PF00005">
    <property type="entry name" value="ABC_tran"/>
    <property type="match status" value="1"/>
</dbReference>
<keyword evidence="3" id="KW-0547">Nucleotide-binding</keyword>